<dbReference type="InterPro" id="IPR002156">
    <property type="entry name" value="RNaseH_domain"/>
</dbReference>
<dbReference type="GO" id="GO:0004523">
    <property type="term" value="F:RNA-DNA hybrid ribonuclease activity"/>
    <property type="evidence" value="ECO:0007669"/>
    <property type="project" value="InterPro"/>
</dbReference>
<dbReference type="Gene3D" id="3.40.1190.20">
    <property type="match status" value="1"/>
</dbReference>
<dbReference type="InterPro" id="IPR011611">
    <property type="entry name" value="PfkB_dom"/>
</dbReference>
<dbReference type="Pfam" id="PF00294">
    <property type="entry name" value="PfkB"/>
    <property type="match status" value="1"/>
</dbReference>
<accession>A0A7J8XTZ2</accession>
<gene>
    <name evidence="6" type="ORF">Goari_008455</name>
</gene>
<feature type="domain" description="Carbohydrate kinase PfkB" evidence="4">
    <location>
        <begin position="55"/>
        <end position="153"/>
    </location>
</feature>
<dbReference type="AlphaFoldDB" id="A0A7J8XTZ2"/>
<dbReference type="InterPro" id="IPR050306">
    <property type="entry name" value="PfkB_Carbo_kinase"/>
</dbReference>
<dbReference type="InterPro" id="IPR036397">
    <property type="entry name" value="RNaseH_sf"/>
</dbReference>
<keyword evidence="7" id="KW-1185">Reference proteome</keyword>
<dbReference type="CDD" id="cd06222">
    <property type="entry name" value="RNase_H_like"/>
    <property type="match status" value="1"/>
</dbReference>
<evidence type="ECO:0008006" key="8">
    <source>
        <dbReference type="Google" id="ProtNLM"/>
    </source>
</evidence>
<dbReference type="InterPro" id="IPR029056">
    <property type="entry name" value="Ribokinase-like"/>
</dbReference>
<dbReference type="PANTHER" id="PTHR43085:SF13">
    <property type="entry name" value="INOSITOL 3-KINASE"/>
    <property type="match status" value="1"/>
</dbReference>
<evidence type="ECO:0000256" key="2">
    <source>
        <dbReference type="ARBA" id="ARBA00022679"/>
    </source>
</evidence>
<evidence type="ECO:0000256" key="3">
    <source>
        <dbReference type="ARBA" id="ARBA00022777"/>
    </source>
</evidence>
<reference evidence="6 7" key="1">
    <citation type="journal article" date="2019" name="Genome Biol. Evol.">
        <title>Insights into the evolution of the New World diploid cottons (Gossypium, subgenus Houzingenia) based on genome sequencing.</title>
        <authorList>
            <person name="Grover C.E."/>
            <person name="Arick M.A. 2nd"/>
            <person name="Thrash A."/>
            <person name="Conover J.L."/>
            <person name="Sanders W.S."/>
            <person name="Peterson D.G."/>
            <person name="Frelichowski J.E."/>
            <person name="Scheffler J.A."/>
            <person name="Scheffler B.E."/>
            <person name="Wendel J.F."/>
        </authorList>
    </citation>
    <scope>NUCLEOTIDE SEQUENCE [LARGE SCALE GENOMIC DNA]</scope>
    <source>
        <strain evidence="6">185</strain>
        <tissue evidence="6">Leaf</tissue>
    </source>
</reference>
<keyword evidence="3" id="KW-0418">Kinase</keyword>
<evidence type="ECO:0000259" key="5">
    <source>
        <dbReference type="Pfam" id="PF13456"/>
    </source>
</evidence>
<dbReference type="EMBL" id="JABFAA010000009">
    <property type="protein sequence ID" value="MBA0690797.1"/>
    <property type="molecule type" value="Genomic_DNA"/>
</dbReference>
<dbReference type="SUPFAM" id="SSF53613">
    <property type="entry name" value="Ribokinase-like"/>
    <property type="match status" value="1"/>
</dbReference>
<dbReference type="InterPro" id="IPR002173">
    <property type="entry name" value="Carboh/pur_kinase_PfkB_CS"/>
</dbReference>
<evidence type="ECO:0000313" key="6">
    <source>
        <dbReference type="EMBL" id="MBA0690797.1"/>
    </source>
</evidence>
<comment type="caution">
    <text evidence="6">The sequence shown here is derived from an EMBL/GenBank/DDBJ whole genome shotgun (WGS) entry which is preliminary data.</text>
</comment>
<dbReference type="GO" id="GO:0010264">
    <property type="term" value="P:myo-inositol hexakisphosphate biosynthetic process"/>
    <property type="evidence" value="ECO:0007669"/>
    <property type="project" value="TreeGrafter"/>
</dbReference>
<sequence length="369" mass="41402">MAVGVGGEILPETLEKMVDNCSAIFVDIQALIRVFGTNERVKLVGLIKESGFYHLLPCVKFLKVSSEEALLMDMEKVRQWCCVVVTHGKDGCGSYRKDGKIKIEPFGANQMDPTGGGDSFLGGFVGGLVHGLGVHDAAFVGNFFGSLSVAQIGLPKFDLRLLQGVNIWNDPWLPGLGNGRLLVQNIDTRLSTMNQLIDVDSGIWNKEGDNNTSVAAVLARNENGQIMGACTYPYTGFEDAFVAETRACERAPYFVFGMDFRKIILEGDSLTIIKKLKLKRKDRSILRPLSQSIRLLEGYFEEVAYHFVPREVNRAAHALVMDGRWRHTSFFGLKRHQIVLKNWWKRIGRIGSINDENFLSGFEDWRRFF</sequence>
<evidence type="ECO:0000313" key="7">
    <source>
        <dbReference type="Proteomes" id="UP000593577"/>
    </source>
</evidence>
<dbReference type="GO" id="GO:0003676">
    <property type="term" value="F:nucleic acid binding"/>
    <property type="evidence" value="ECO:0007669"/>
    <property type="project" value="InterPro"/>
</dbReference>
<dbReference type="GO" id="GO:0016301">
    <property type="term" value="F:kinase activity"/>
    <property type="evidence" value="ECO:0007669"/>
    <property type="project" value="UniProtKB-KW"/>
</dbReference>
<proteinExistence type="inferred from homology"/>
<keyword evidence="2" id="KW-0808">Transferase</keyword>
<name>A0A7J8XTZ2_GOSAI</name>
<dbReference type="Gene3D" id="3.30.420.10">
    <property type="entry name" value="Ribonuclease H-like superfamily/Ribonuclease H"/>
    <property type="match status" value="1"/>
</dbReference>
<dbReference type="Pfam" id="PF13456">
    <property type="entry name" value="RVT_3"/>
    <property type="match status" value="1"/>
</dbReference>
<evidence type="ECO:0000259" key="4">
    <source>
        <dbReference type="Pfam" id="PF00294"/>
    </source>
</evidence>
<feature type="domain" description="RNase H type-1" evidence="5">
    <location>
        <begin position="209"/>
        <end position="320"/>
    </location>
</feature>
<organism evidence="6 7">
    <name type="scientific">Gossypium aridum</name>
    <name type="common">American cotton</name>
    <name type="synonym">Erioxylum aridum</name>
    <dbReference type="NCBI Taxonomy" id="34290"/>
    <lineage>
        <taxon>Eukaryota</taxon>
        <taxon>Viridiplantae</taxon>
        <taxon>Streptophyta</taxon>
        <taxon>Embryophyta</taxon>
        <taxon>Tracheophyta</taxon>
        <taxon>Spermatophyta</taxon>
        <taxon>Magnoliopsida</taxon>
        <taxon>eudicotyledons</taxon>
        <taxon>Gunneridae</taxon>
        <taxon>Pentapetalae</taxon>
        <taxon>rosids</taxon>
        <taxon>malvids</taxon>
        <taxon>Malvales</taxon>
        <taxon>Malvaceae</taxon>
        <taxon>Malvoideae</taxon>
        <taxon>Gossypium</taxon>
    </lineage>
</organism>
<dbReference type="PANTHER" id="PTHR43085">
    <property type="entry name" value="HEXOKINASE FAMILY MEMBER"/>
    <property type="match status" value="1"/>
</dbReference>
<protein>
    <recommendedName>
        <fullName evidence="8">RNase H type-1 domain-containing protein</fullName>
    </recommendedName>
</protein>
<dbReference type="PROSITE" id="PS00584">
    <property type="entry name" value="PFKB_KINASES_2"/>
    <property type="match status" value="1"/>
</dbReference>
<comment type="similarity">
    <text evidence="1">Belongs to the carbohydrate kinase PfkB family.</text>
</comment>
<dbReference type="InterPro" id="IPR044730">
    <property type="entry name" value="RNase_H-like_dom_plant"/>
</dbReference>
<dbReference type="Proteomes" id="UP000593577">
    <property type="component" value="Unassembled WGS sequence"/>
</dbReference>
<evidence type="ECO:0000256" key="1">
    <source>
        <dbReference type="ARBA" id="ARBA00010688"/>
    </source>
</evidence>